<keyword evidence="8 12" id="KW-0067">ATP-binding</keyword>
<evidence type="ECO:0000256" key="8">
    <source>
        <dbReference type="ARBA" id="ARBA00022840"/>
    </source>
</evidence>
<dbReference type="PANTHER" id="PTHR11164:SF0">
    <property type="entry name" value="GLUTAMATE--CYSTEINE LIGASE CATALYTIC SUBUNIT"/>
    <property type="match status" value="1"/>
</dbReference>
<name>A0A914KK92_MELIC</name>
<evidence type="ECO:0000256" key="5">
    <source>
        <dbReference type="ARBA" id="ARBA00022598"/>
    </source>
</evidence>
<dbReference type="Gene3D" id="3.30.590.50">
    <property type="match status" value="2"/>
</dbReference>
<dbReference type="Proteomes" id="UP000887563">
    <property type="component" value="Unplaced"/>
</dbReference>
<dbReference type="PROSITE" id="PS50126">
    <property type="entry name" value="S1"/>
    <property type="match status" value="1"/>
</dbReference>
<evidence type="ECO:0000256" key="1">
    <source>
        <dbReference type="ARBA" id="ARBA00005006"/>
    </source>
</evidence>
<dbReference type="FunFam" id="3.30.590.50:FF:000002">
    <property type="entry name" value="Glutamate--cysteine ligase catalytic subunit"/>
    <property type="match status" value="1"/>
</dbReference>
<evidence type="ECO:0000256" key="10">
    <source>
        <dbReference type="ARBA" id="ARBA00032122"/>
    </source>
</evidence>
<evidence type="ECO:0000256" key="6">
    <source>
        <dbReference type="ARBA" id="ARBA00022684"/>
    </source>
</evidence>
<evidence type="ECO:0000256" key="12">
    <source>
        <dbReference type="RuleBase" id="RU367135"/>
    </source>
</evidence>
<dbReference type="FunFam" id="3.30.590.50:FF:000007">
    <property type="entry name" value="Glutamate--cysteine ligase"/>
    <property type="match status" value="1"/>
</dbReference>
<evidence type="ECO:0000259" key="14">
    <source>
        <dbReference type="PROSITE" id="PS50126"/>
    </source>
</evidence>
<dbReference type="Pfam" id="PF03074">
    <property type="entry name" value="GCS"/>
    <property type="match status" value="1"/>
</dbReference>
<reference evidence="16" key="1">
    <citation type="submission" date="2022-11" db="UniProtKB">
        <authorList>
            <consortium name="WormBaseParasite"/>
        </authorList>
    </citation>
    <scope>IDENTIFICATION</scope>
</reference>
<comment type="similarity">
    <text evidence="2 12">Belongs to the glutamate--cysteine ligase type 3 family.</text>
</comment>
<dbReference type="PANTHER" id="PTHR11164">
    <property type="entry name" value="GLUTAMATE CYSTEINE LIGASE"/>
    <property type="match status" value="1"/>
</dbReference>
<keyword evidence="5 12" id="KW-0436">Ligase</keyword>
<dbReference type="GO" id="GO:0017109">
    <property type="term" value="C:glutamate-cysteine ligase complex"/>
    <property type="evidence" value="ECO:0007669"/>
    <property type="project" value="TreeGrafter"/>
</dbReference>
<feature type="region of interest" description="Disordered" evidence="13">
    <location>
        <begin position="679"/>
        <end position="700"/>
    </location>
</feature>
<dbReference type="InterPro" id="IPR004308">
    <property type="entry name" value="GCS"/>
</dbReference>
<dbReference type="GO" id="GO:0004357">
    <property type="term" value="F:glutamate-cysteine ligase activity"/>
    <property type="evidence" value="ECO:0007669"/>
    <property type="project" value="UniProtKB-UniRule"/>
</dbReference>
<evidence type="ECO:0000313" key="16">
    <source>
        <dbReference type="WBParaSite" id="Minc3s00030g01824"/>
    </source>
</evidence>
<feature type="domain" description="S1 motif" evidence="14">
    <location>
        <begin position="171"/>
        <end position="239"/>
    </location>
</feature>
<dbReference type="AlphaFoldDB" id="A0A914KK92"/>
<dbReference type="SUPFAM" id="SSF55931">
    <property type="entry name" value="Glutamine synthetase/guanido kinase"/>
    <property type="match status" value="1"/>
</dbReference>
<evidence type="ECO:0000256" key="7">
    <source>
        <dbReference type="ARBA" id="ARBA00022741"/>
    </source>
</evidence>
<evidence type="ECO:0000256" key="13">
    <source>
        <dbReference type="SAM" id="MobiDB-lite"/>
    </source>
</evidence>
<dbReference type="InterPro" id="IPR003029">
    <property type="entry name" value="S1_domain"/>
</dbReference>
<dbReference type="GO" id="GO:0005524">
    <property type="term" value="F:ATP binding"/>
    <property type="evidence" value="ECO:0007669"/>
    <property type="project" value="UniProtKB-UniRule"/>
</dbReference>
<accession>A0A914KK92</accession>
<dbReference type="InterPro" id="IPR014746">
    <property type="entry name" value="Gln_synth/guanido_kin_cat_dom"/>
</dbReference>
<proteinExistence type="inferred from homology"/>
<keyword evidence="7 12" id="KW-0547">Nucleotide-binding</keyword>
<comment type="pathway">
    <text evidence="1 12">Sulfur metabolism; glutathione biosynthesis; glutathione from L-cysteine and L-glutamate: step 1/2.</text>
</comment>
<sequence length="834" mass="96250">MFYKKLQKNISFLFADYRYINPHFISSLLYLCLLNGINEISFCGCLFDVEDECKKFEGQIIELLSCKGVKFMSNKLFLSEKFNLNVVYIGTEKSKNVLNQIVIKFSELNEPVKESIFFDYLFELSGLKEPDYFVFVGSSLHVGFGDFPPWSLRTRDPYKLALISRFISVMGLLTKGTPLSWQEIVPHLEYIKLHGIAQFVALYHRVKNRERDQLRWGDEIEYTIIKFDHEHKKVRVSLRALDLLDQLFASEEVNNSLGEENRSLWRPEFASYMIEGTPGTPYGGLMSCFNVVESNMQMRQVLASSLLLPNESLLSISFPSLGVLDFTNPPAIPTPDDVNCAGRSIFFPDEGIYQGHPRFRNLVRNIRARRGEKVAINVPIFRDTNTPKPFIEKFNDPEAARAALPDHIYMDHMGFGMGLCCLQMTFQAVNVQEARWLYDQLTIITPVMVALSAATPIFRSYLSDIDSRWDIISASVDDRTSFERGKEPSELDSAGTAPDGYSLFKNIPKSRYDSTDCYIYPCSAPYNDLPLQYQQKHYQQLVDGGVDEYLARHFAHMFIRDPLQVFKERIEQDDQRSTEHFETIQSSNWMNMRFKPPPPDAPEIGWRVEFRPTEVQLTNFENAAYCCFLVLLTRVIVSYRLTFLIRISLVTENMKRATRRNAILTEKFHFRSKMANCQHTPEGKPCTEGQPPAEPEPDYNTTEMTIDEIVNGNSQFSGLAPLIRQFLDGADVDVDTRCTINQYLSFIQKRAKGEIMTTASWMRSFVQNHSDYKHNSYVSDEIIYDLLKKMDSISRGEEHCEKLLGCYKSKTDQRIPQAVRLAEEKLTRELRRHQ</sequence>
<evidence type="ECO:0000256" key="2">
    <source>
        <dbReference type="ARBA" id="ARBA00008100"/>
    </source>
</evidence>
<dbReference type="FunFam" id="1.10.8.960:FF:000001">
    <property type="entry name" value="Glutamate--cysteine ligase catalytic subunit"/>
    <property type="match status" value="1"/>
</dbReference>
<evidence type="ECO:0000256" key="11">
    <source>
        <dbReference type="ARBA" id="ARBA00048819"/>
    </source>
</evidence>
<organism evidence="15 16">
    <name type="scientific">Meloidogyne incognita</name>
    <name type="common">Southern root-knot nematode worm</name>
    <name type="synonym">Oxyuris incognita</name>
    <dbReference type="NCBI Taxonomy" id="6306"/>
    <lineage>
        <taxon>Eukaryota</taxon>
        <taxon>Metazoa</taxon>
        <taxon>Ecdysozoa</taxon>
        <taxon>Nematoda</taxon>
        <taxon>Chromadorea</taxon>
        <taxon>Rhabditida</taxon>
        <taxon>Tylenchina</taxon>
        <taxon>Tylenchomorpha</taxon>
        <taxon>Tylenchoidea</taxon>
        <taxon>Meloidogynidae</taxon>
        <taxon>Meloidogyninae</taxon>
        <taxon>Meloidogyne</taxon>
        <taxon>Meloidogyne incognita group</taxon>
    </lineage>
</organism>
<protein>
    <recommendedName>
        <fullName evidence="4 12">Glutamate--cysteine ligase</fullName>
        <ecNumber evidence="3 12">6.3.2.2</ecNumber>
    </recommendedName>
    <alternativeName>
        <fullName evidence="10 12">Gamma-ECS</fullName>
    </alternativeName>
    <alternativeName>
        <fullName evidence="9 12">Gamma-glutamylcysteine synthetase</fullName>
    </alternativeName>
</protein>
<keyword evidence="15" id="KW-1185">Reference proteome</keyword>
<evidence type="ECO:0000313" key="15">
    <source>
        <dbReference type="Proteomes" id="UP000887563"/>
    </source>
</evidence>
<dbReference type="WBParaSite" id="Minc3s00030g01824">
    <property type="protein sequence ID" value="Minc3s00030g01824"/>
    <property type="gene ID" value="Minc3s00030g01824"/>
</dbReference>
<dbReference type="GO" id="GO:0003676">
    <property type="term" value="F:nucleic acid binding"/>
    <property type="evidence" value="ECO:0007669"/>
    <property type="project" value="InterPro"/>
</dbReference>
<dbReference type="GO" id="GO:0006750">
    <property type="term" value="P:glutathione biosynthetic process"/>
    <property type="evidence" value="ECO:0007669"/>
    <property type="project" value="UniProtKB-UniRule"/>
</dbReference>
<evidence type="ECO:0000256" key="9">
    <source>
        <dbReference type="ARBA" id="ARBA00030585"/>
    </source>
</evidence>
<keyword evidence="6 12" id="KW-0317">Glutathione biosynthesis</keyword>
<comment type="catalytic activity">
    <reaction evidence="11 12">
        <text>L-cysteine + L-glutamate + ATP = gamma-L-glutamyl-L-cysteine + ADP + phosphate + H(+)</text>
        <dbReference type="Rhea" id="RHEA:13285"/>
        <dbReference type="ChEBI" id="CHEBI:15378"/>
        <dbReference type="ChEBI" id="CHEBI:29985"/>
        <dbReference type="ChEBI" id="CHEBI:30616"/>
        <dbReference type="ChEBI" id="CHEBI:35235"/>
        <dbReference type="ChEBI" id="CHEBI:43474"/>
        <dbReference type="ChEBI" id="CHEBI:58173"/>
        <dbReference type="ChEBI" id="CHEBI:456216"/>
        <dbReference type="EC" id="6.3.2.2"/>
    </reaction>
</comment>
<dbReference type="Gene3D" id="1.10.8.960">
    <property type="match status" value="1"/>
</dbReference>
<evidence type="ECO:0000256" key="4">
    <source>
        <dbReference type="ARBA" id="ARBA00014618"/>
    </source>
</evidence>
<evidence type="ECO:0000256" key="3">
    <source>
        <dbReference type="ARBA" id="ARBA00012220"/>
    </source>
</evidence>
<dbReference type="EC" id="6.3.2.2" evidence="3 12"/>